<dbReference type="STRING" id="205917.A0A4Y9XJX3"/>
<dbReference type="AlphaFoldDB" id="A0A4Y9XJX3"/>
<dbReference type="GO" id="GO:0003824">
    <property type="term" value="F:catalytic activity"/>
    <property type="evidence" value="ECO:0007669"/>
    <property type="project" value="InterPro"/>
</dbReference>
<dbReference type="InterPro" id="IPR014718">
    <property type="entry name" value="GH-type_carb-bd"/>
</dbReference>
<dbReference type="GO" id="GO:0030246">
    <property type="term" value="F:carbohydrate binding"/>
    <property type="evidence" value="ECO:0007669"/>
    <property type="project" value="InterPro"/>
</dbReference>
<accession>A0A4Y9XJX3</accession>
<comment type="caution">
    <text evidence="2">The sequence shown here is derived from an EMBL/GenBank/DDBJ whole genome shotgun (WGS) entry which is preliminary data.</text>
</comment>
<reference evidence="2 3" key="1">
    <citation type="submission" date="2019-02" db="EMBL/GenBank/DDBJ databases">
        <title>Genome sequencing of the rare red list fungi Dentipellis fragilis.</title>
        <authorList>
            <person name="Buettner E."/>
            <person name="Kellner H."/>
        </authorList>
    </citation>
    <scope>NUCLEOTIDE SEQUENCE [LARGE SCALE GENOMIC DNA]</scope>
    <source>
        <strain evidence="2 3">DSM 105465</strain>
    </source>
</reference>
<dbReference type="OrthoDB" id="2130367at2759"/>
<evidence type="ECO:0000313" key="2">
    <source>
        <dbReference type="EMBL" id="TFY50246.1"/>
    </source>
</evidence>
<dbReference type="Gene3D" id="2.70.98.10">
    <property type="match status" value="1"/>
</dbReference>
<dbReference type="Proteomes" id="UP000298327">
    <property type="component" value="Unassembled WGS sequence"/>
</dbReference>
<dbReference type="EMBL" id="SEOQ01001923">
    <property type="protein sequence ID" value="TFY50246.1"/>
    <property type="molecule type" value="Genomic_DNA"/>
</dbReference>
<organism evidence="2 3">
    <name type="scientific">Dentipellis fragilis</name>
    <dbReference type="NCBI Taxonomy" id="205917"/>
    <lineage>
        <taxon>Eukaryota</taxon>
        <taxon>Fungi</taxon>
        <taxon>Dikarya</taxon>
        <taxon>Basidiomycota</taxon>
        <taxon>Agaricomycotina</taxon>
        <taxon>Agaricomycetes</taxon>
        <taxon>Russulales</taxon>
        <taxon>Hericiaceae</taxon>
        <taxon>Dentipellis</taxon>
    </lineage>
</organism>
<evidence type="ECO:0000313" key="3">
    <source>
        <dbReference type="Proteomes" id="UP000298327"/>
    </source>
</evidence>
<keyword evidence="3" id="KW-1185">Reference proteome</keyword>
<name>A0A4Y9XJX3_9AGAM</name>
<dbReference type="InterPro" id="IPR011013">
    <property type="entry name" value="Gal_mutarotase_sf_dom"/>
</dbReference>
<feature type="signal peptide" evidence="1">
    <location>
        <begin position="1"/>
        <end position="17"/>
    </location>
</feature>
<sequence>MSLRTLVLFAIAVVASAVQVTETASKLTFSNARVSFDVQKSNGYIQNVTYQGTSLLGPVSGNAGQLYTDWPSNGFSLVANSSRQVLQGRDWAGIVITDNNTATGSLVQRSWFLRDEESGIHSFLRLAYFNETKPNQGALGESRTMFRPNTPLWTHIVTNNEQYATHPSDQAIANEIQVQDATWYIANTPNEPYVKEEADYWTKYTFADNQTNKAHGLYGVDASGDAFGAWWVVGQKDTFFGGPNHFDLMVDGIA</sequence>
<feature type="chain" id="PRO_5021418082" evidence="1">
    <location>
        <begin position="18"/>
        <end position="254"/>
    </location>
</feature>
<dbReference type="SUPFAM" id="SSF74650">
    <property type="entry name" value="Galactose mutarotase-like"/>
    <property type="match status" value="1"/>
</dbReference>
<proteinExistence type="predicted"/>
<protein>
    <submittedName>
        <fullName evidence="2">Uncharacterized protein</fullName>
    </submittedName>
</protein>
<gene>
    <name evidence="2" type="ORF">EVG20_g11632</name>
</gene>
<evidence type="ECO:0000256" key="1">
    <source>
        <dbReference type="SAM" id="SignalP"/>
    </source>
</evidence>
<keyword evidence="1" id="KW-0732">Signal</keyword>
<dbReference type="GO" id="GO:0005975">
    <property type="term" value="P:carbohydrate metabolic process"/>
    <property type="evidence" value="ECO:0007669"/>
    <property type="project" value="InterPro"/>
</dbReference>